<name>A0A4Y8U219_9MICC</name>
<evidence type="ECO:0000313" key="2">
    <source>
        <dbReference type="EMBL" id="TFH57759.1"/>
    </source>
</evidence>
<dbReference type="AlphaFoldDB" id="A0A4Y8U219"/>
<reference evidence="2 3" key="1">
    <citation type="submission" date="2019-03" db="EMBL/GenBank/DDBJ databases">
        <title>Glutamicibacter sp. LJH19 genome.</title>
        <authorList>
            <person name="Sinai Borker S."/>
            <person name="Kumar R."/>
        </authorList>
    </citation>
    <scope>NUCLEOTIDE SEQUENCE [LARGE SCALE GENOMIC DNA]</scope>
    <source>
        <strain evidence="2 3">LJH19</strain>
    </source>
</reference>
<organism evidence="2 3">
    <name type="scientific">Glutamicibacter arilaitensis</name>
    <dbReference type="NCBI Taxonomy" id="256701"/>
    <lineage>
        <taxon>Bacteria</taxon>
        <taxon>Bacillati</taxon>
        <taxon>Actinomycetota</taxon>
        <taxon>Actinomycetes</taxon>
        <taxon>Micrococcales</taxon>
        <taxon>Micrococcaceae</taxon>
        <taxon>Glutamicibacter</taxon>
    </lineage>
</organism>
<proteinExistence type="predicted"/>
<dbReference type="EMBL" id="SPDS01000001">
    <property type="protein sequence ID" value="TFH57759.1"/>
    <property type="molecule type" value="Genomic_DNA"/>
</dbReference>
<dbReference type="Proteomes" id="UP000297638">
    <property type="component" value="Unassembled WGS sequence"/>
</dbReference>
<sequence length="114" mass="12337">MEHKTPSGLKTGGRKLWKAVTDDFELGEHELSVLLEASRTVDALEALEVIIRSEGVTHQSPQGVRAHPALVEARQQRVTLAKLVASLRIPLDDAQGEGRLPQQRSGVRAISGVA</sequence>
<feature type="region of interest" description="Disordered" evidence="1">
    <location>
        <begin position="94"/>
        <end position="114"/>
    </location>
</feature>
<dbReference type="RefSeq" id="WP_134780601.1">
    <property type="nucleotide sequence ID" value="NZ_SPDS01000001.1"/>
</dbReference>
<evidence type="ECO:0000256" key="1">
    <source>
        <dbReference type="SAM" id="MobiDB-lite"/>
    </source>
</evidence>
<protein>
    <submittedName>
        <fullName evidence="2">Terminase</fullName>
    </submittedName>
</protein>
<accession>A0A4Y8U219</accession>
<gene>
    <name evidence="2" type="ORF">EXY26_07300</name>
</gene>
<comment type="caution">
    <text evidence="2">The sequence shown here is derived from an EMBL/GenBank/DDBJ whole genome shotgun (WGS) entry which is preliminary data.</text>
</comment>
<evidence type="ECO:0000313" key="3">
    <source>
        <dbReference type="Proteomes" id="UP000297638"/>
    </source>
</evidence>